<protein>
    <recommendedName>
        <fullName evidence="2">site-specific DNA-methyltransferase (cytosine-N(4)-specific)</fullName>
        <ecNumber evidence="2">2.1.1.113</ecNumber>
    </recommendedName>
</protein>
<dbReference type="PROSITE" id="PS00093">
    <property type="entry name" value="N4_MTASE"/>
    <property type="match status" value="1"/>
</dbReference>
<dbReference type="GO" id="GO:0032259">
    <property type="term" value="P:methylation"/>
    <property type="evidence" value="ECO:0007669"/>
    <property type="project" value="UniProtKB-KW"/>
</dbReference>
<comment type="similarity">
    <text evidence="1">Belongs to the N(4)/N(6)-methyltransferase family. N(4) subfamily.</text>
</comment>
<dbReference type="AlphaFoldDB" id="A0A1G1ZS26"/>
<evidence type="ECO:0000256" key="3">
    <source>
        <dbReference type="ARBA" id="ARBA00022603"/>
    </source>
</evidence>
<dbReference type="Proteomes" id="UP000176284">
    <property type="component" value="Unassembled WGS sequence"/>
</dbReference>
<comment type="caution">
    <text evidence="8">The sequence shown here is derived from an EMBL/GenBank/DDBJ whole genome shotgun (WGS) entry which is preliminary data.</text>
</comment>
<dbReference type="EC" id="2.1.1.113" evidence="2"/>
<dbReference type="SUPFAM" id="SSF53335">
    <property type="entry name" value="S-adenosyl-L-methionine-dependent methyltransferases"/>
    <property type="match status" value="2"/>
</dbReference>
<keyword evidence="5" id="KW-0949">S-adenosyl-L-methionine</keyword>
<dbReference type="InterPro" id="IPR029063">
    <property type="entry name" value="SAM-dependent_MTases_sf"/>
</dbReference>
<sequence length="261" mass="30759">MSNFLTKWFPKRIKQEFFHYIKLMEQEKDEEIKQVMRIVLSRTARSCRATTHSDLATLKDPQIGPYYCRKHKKICTPINSILKHLRGNTIDTTKRLKEFSVLKKKTYSKVIHGDSREVNIIEEVSNKEFKEILKNKKVDGVFTSPPYVGQIDYHEQHAYAYELFDIPRADDKEIGPLYKGQGNQAKEEYVEGVSKVFKNIGRFVKEDGDFFIVANDKYNLYPKIAEKAGLKIVHQFKRPVLNRTERDRQPYAEIIFHMKKH</sequence>
<evidence type="ECO:0000256" key="2">
    <source>
        <dbReference type="ARBA" id="ARBA00012185"/>
    </source>
</evidence>
<evidence type="ECO:0000256" key="6">
    <source>
        <dbReference type="ARBA" id="ARBA00022747"/>
    </source>
</evidence>
<evidence type="ECO:0000256" key="4">
    <source>
        <dbReference type="ARBA" id="ARBA00022679"/>
    </source>
</evidence>
<dbReference type="GO" id="GO:0015667">
    <property type="term" value="F:site-specific DNA-methyltransferase (cytosine-N4-specific) activity"/>
    <property type="evidence" value="ECO:0007669"/>
    <property type="project" value="UniProtKB-EC"/>
</dbReference>
<dbReference type="InterPro" id="IPR017985">
    <property type="entry name" value="MeTrfase_CN4_CS"/>
</dbReference>
<reference evidence="8 9" key="1">
    <citation type="journal article" date="2016" name="Nat. Commun.">
        <title>Thousands of microbial genomes shed light on interconnected biogeochemical processes in an aquifer system.</title>
        <authorList>
            <person name="Anantharaman K."/>
            <person name="Brown C.T."/>
            <person name="Hug L.A."/>
            <person name="Sharon I."/>
            <person name="Castelle C.J."/>
            <person name="Probst A.J."/>
            <person name="Thomas B.C."/>
            <person name="Singh A."/>
            <person name="Wilkins M.J."/>
            <person name="Karaoz U."/>
            <person name="Brodie E.L."/>
            <person name="Williams K.H."/>
            <person name="Hubbard S.S."/>
            <person name="Banfield J.F."/>
        </authorList>
    </citation>
    <scope>NUCLEOTIDE SEQUENCE [LARGE SCALE GENOMIC DNA]</scope>
</reference>
<evidence type="ECO:0000313" key="9">
    <source>
        <dbReference type="Proteomes" id="UP000176284"/>
    </source>
</evidence>
<evidence type="ECO:0000313" key="8">
    <source>
        <dbReference type="EMBL" id="OGY67362.1"/>
    </source>
</evidence>
<dbReference type="GO" id="GO:0003677">
    <property type="term" value="F:DNA binding"/>
    <property type="evidence" value="ECO:0007669"/>
    <property type="project" value="InterPro"/>
</dbReference>
<keyword evidence="3" id="KW-0489">Methyltransferase</keyword>
<evidence type="ECO:0000256" key="1">
    <source>
        <dbReference type="ARBA" id="ARBA00010203"/>
    </source>
</evidence>
<name>A0A1G1ZS26_9BACT</name>
<organism evidence="8 9">
    <name type="scientific">Candidatus Harrisonbacteria bacterium RIFCSPLOWO2_02_FULL_45_10c</name>
    <dbReference type="NCBI Taxonomy" id="1798410"/>
    <lineage>
        <taxon>Bacteria</taxon>
        <taxon>Candidatus Harrisoniibacteriota</taxon>
    </lineage>
</organism>
<comment type="catalytic activity">
    <reaction evidence="7">
        <text>a 2'-deoxycytidine in DNA + S-adenosyl-L-methionine = an N(4)-methyl-2'-deoxycytidine in DNA + S-adenosyl-L-homocysteine + H(+)</text>
        <dbReference type="Rhea" id="RHEA:16857"/>
        <dbReference type="Rhea" id="RHEA-COMP:11369"/>
        <dbReference type="Rhea" id="RHEA-COMP:13674"/>
        <dbReference type="ChEBI" id="CHEBI:15378"/>
        <dbReference type="ChEBI" id="CHEBI:57856"/>
        <dbReference type="ChEBI" id="CHEBI:59789"/>
        <dbReference type="ChEBI" id="CHEBI:85452"/>
        <dbReference type="ChEBI" id="CHEBI:137933"/>
        <dbReference type="EC" id="2.1.1.113"/>
    </reaction>
</comment>
<proteinExistence type="inferred from homology"/>
<dbReference type="EMBL" id="MHJM01000027">
    <property type="protein sequence ID" value="OGY67362.1"/>
    <property type="molecule type" value="Genomic_DNA"/>
</dbReference>
<dbReference type="Gene3D" id="3.40.50.150">
    <property type="entry name" value="Vaccinia Virus protein VP39"/>
    <property type="match status" value="1"/>
</dbReference>
<keyword evidence="4" id="KW-0808">Transferase</keyword>
<gene>
    <name evidence="8" type="ORF">A3H63_02760</name>
</gene>
<keyword evidence="6" id="KW-0680">Restriction system</keyword>
<evidence type="ECO:0000256" key="7">
    <source>
        <dbReference type="ARBA" id="ARBA00049120"/>
    </source>
</evidence>
<evidence type="ECO:0000256" key="5">
    <source>
        <dbReference type="ARBA" id="ARBA00022691"/>
    </source>
</evidence>
<accession>A0A1G1ZS26</accession>
<dbReference type="GO" id="GO:0009307">
    <property type="term" value="P:DNA restriction-modification system"/>
    <property type="evidence" value="ECO:0007669"/>
    <property type="project" value="UniProtKB-KW"/>
</dbReference>